<evidence type="ECO:0000313" key="2">
    <source>
        <dbReference type="EMBL" id="EGT50757.1"/>
    </source>
</evidence>
<protein>
    <submittedName>
        <fullName evidence="2">Uncharacterized protein</fullName>
    </submittedName>
</protein>
<feature type="signal peptide" evidence="1">
    <location>
        <begin position="1"/>
        <end position="21"/>
    </location>
</feature>
<dbReference type="EMBL" id="GL379830">
    <property type="protein sequence ID" value="EGT50757.1"/>
    <property type="molecule type" value="Genomic_DNA"/>
</dbReference>
<evidence type="ECO:0000256" key="1">
    <source>
        <dbReference type="SAM" id="SignalP"/>
    </source>
</evidence>
<dbReference type="AlphaFoldDB" id="G0N2L0"/>
<keyword evidence="3" id="KW-1185">Reference proteome</keyword>
<organism evidence="3">
    <name type="scientific">Caenorhabditis brenneri</name>
    <name type="common">Nematode worm</name>
    <dbReference type="NCBI Taxonomy" id="135651"/>
    <lineage>
        <taxon>Eukaryota</taxon>
        <taxon>Metazoa</taxon>
        <taxon>Ecdysozoa</taxon>
        <taxon>Nematoda</taxon>
        <taxon>Chromadorea</taxon>
        <taxon>Rhabditida</taxon>
        <taxon>Rhabditina</taxon>
        <taxon>Rhabditomorpha</taxon>
        <taxon>Rhabditoidea</taxon>
        <taxon>Rhabditidae</taxon>
        <taxon>Peloderinae</taxon>
        <taxon>Caenorhabditis</taxon>
    </lineage>
</organism>
<accession>G0N2L0</accession>
<evidence type="ECO:0000313" key="3">
    <source>
        <dbReference type="Proteomes" id="UP000008068"/>
    </source>
</evidence>
<dbReference type="OrthoDB" id="5956066at2759"/>
<sequence>MLQFRAFLVFLVLFGVPSTDTRIMVGSSVVFRLFGVEGHTQYSFALVNAVLKEVKLGASTNASGNAPSLEFVFENP</sequence>
<dbReference type="Proteomes" id="UP000008068">
    <property type="component" value="Unassembled WGS sequence"/>
</dbReference>
<reference evidence="3" key="1">
    <citation type="submission" date="2011-07" db="EMBL/GenBank/DDBJ databases">
        <authorList>
            <consortium name="Caenorhabditis brenneri Sequencing and Analysis Consortium"/>
            <person name="Wilson R.K."/>
        </authorList>
    </citation>
    <scope>NUCLEOTIDE SEQUENCE [LARGE SCALE GENOMIC DNA]</scope>
    <source>
        <strain evidence="3">PB2801</strain>
    </source>
</reference>
<feature type="chain" id="PRO_5003404508" evidence="1">
    <location>
        <begin position="22"/>
        <end position="76"/>
    </location>
</feature>
<gene>
    <name evidence="2" type="ORF">CAEBREN_11611</name>
</gene>
<keyword evidence="1" id="KW-0732">Signal</keyword>
<proteinExistence type="predicted"/>
<dbReference type="HOGENOM" id="CLU_2656657_0_0_1"/>
<dbReference type="InParanoid" id="G0N2L0"/>
<name>G0N2L0_CAEBE</name>